<evidence type="ECO:0000256" key="2">
    <source>
        <dbReference type="ARBA" id="ARBA00037935"/>
    </source>
</evidence>
<feature type="region of interest" description="Disordered" evidence="4">
    <location>
        <begin position="1108"/>
        <end position="1334"/>
    </location>
</feature>
<dbReference type="FunFam" id="1.25.10.10:FF:000898">
    <property type="entry name" value="Formin BNI1"/>
    <property type="match status" value="1"/>
</dbReference>
<proteinExistence type="inferred from homology"/>
<dbReference type="PROSITE" id="PS51231">
    <property type="entry name" value="DAD"/>
    <property type="match status" value="1"/>
</dbReference>
<dbReference type="InterPro" id="IPR010472">
    <property type="entry name" value="FH3_dom"/>
</dbReference>
<feature type="compositionally biased region" description="Pro residues" evidence="4">
    <location>
        <begin position="1141"/>
        <end position="1152"/>
    </location>
</feature>
<dbReference type="GO" id="GO:0031267">
    <property type="term" value="F:small GTPase binding"/>
    <property type="evidence" value="ECO:0007669"/>
    <property type="project" value="InterPro"/>
</dbReference>
<feature type="domain" description="FH2" evidence="7">
    <location>
        <begin position="1339"/>
        <end position="1758"/>
    </location>
</feature>
<feature type="coiled-coil region" evidence="3">
    <location>
        <begin position="849"/>
        <end position="919"/>
    </location>
</feature>
<feature type="region of interest" description="Disordered" evidence="4">
    <location>
        <begin position="197"/>
        <end position="298"/>
    </location>
</feature>
<feature type="compositionally biased region" description="Gly residues" evidence="4">
    <location>
        <begin position="953"/>
        <end position="962"/>
    </location>
</feature>
<name>A0AAV9V5Y9_9PEZI</name>
<feature type="compositionally biased region" description="Polar residues" evidence="4">
    <location>
        <begin position="1850"/>
        <end position="1860"/>
    </location>
</feature>
<dbReference type="InterPro" id="IPR016024">
    <property type="entry name" value="ARM-type_fold"/>
</dbReference>
<feature type="compositionally biased region" description="Basic and acidic residues" evidence="4">
    <location>
        <begin position="197"/>
        <end position="207"/>
    </location>
</feature>
<evidence type="ECO:0008006" key="10">
    <source>
        <dbReference type="Google" id="ProtNLM"/>
    </source>
</evidence>
<feature type="compositionally biased region" description="Low complexity" evidence="4">
    <location>
        <begin position="262"/>
        <end position="279"/>
    </location>
</feature>
<dbReference type="Gene3D" id="6.10.30.50">
    <property type="match status" value="1"/>
</dbReference>
<dbReference type="GO" id="GO:0003779">
    <property type="term" value="F:actin binding"/>
    <property type="evidence" value="ECO:0007669"/>
    <property type="project" value="InterPro"/>
</dbReference>
<dbReference type="Gene3D" id="1.10.238.150">
    <property type="entry name" value="Formin, FH3 diaphanous domain"/>
    <property type="match status" value="1"/>
</dbReference>
<dbReference type="InterPro" id="IPR042201">
    <property type="entry name" value="FH2_Formin_sf"/>
</dbReference>
<evidence type="ECO:0000313" key="8">
    <source>
        <dbReference type="EMBL" id="KAK6354162.1"/>
    </source>
</evidence>
<feature type="compositionally biased region" description="Pro residues" evidence="4">
    <location>
        <begin position="1293"/>
        <end position="1326"/>
    </location>
</feature>
<feature type="region of interest" description="Disordered" evidence="4">
    <location>
        <begin position="1754"/>
        <end position="1999"/>
    </location>
</feature>
<protein>
    <recommendedName>
        <fullName evidence="10">Cytokinesis protein sepA</fullName>
    </recommendedName>
</protein>
<dbReference type="InterPro" id="IPR051661">
    <property type="entry name" value="Actin_filament_regulator"/>
</dbReference>
<feature type="region of interest" description="Disordered" evidence="4">
    <location>
        <begin position="1058"/>
        <end position="1092"/>
    </location>
</feature>
<dbReference type="Proteomes" id="UP001373714">
    <property type="component" value="Unassembled WGS sequence"/>
</dbReference>
<feature type="compositionally biased region" description="Polar residues" evidence="4">
    <location>
        <begin position="1945"/>
        <end position="1954"/>
    </location>
</feature>
<dbReference type="GO" id="GO:0043332">
    <property type="term" value="C:mating projection tip"/>
    <property type="evidence" value="ECO:0007669"/>
    <property type="project" value="TreeGrafter"/>
</dbReference>
<comment type="similarity">
    <text evidence="2">Belongs to the formin homology family. BNI1 subfamily.</text>
</comment>
<feature type="compositionally biased region" description="Pro residues" evidence="4">
    <location>
        <begin position="235"/>
        <end position="248"/>
    </location>
</feature>
<keyword evidence="9" id="KW-1185">Reference proteome</keyword>
<accession>A0AAV9V5Y9</accession>
<dbReference type="SMART" id="SM01139">
    <property type="entry name" value="Drf_FH3"/>
    <property type="match status" value="1"/>
</dbReference>
<dbReference type="GO" id="GO:1903475">
    <property type="term" value="P:mitotic actomyosin contractile ring assembly"/>
    <property type="evidence" value="ECO:0007669"/>
    <property type="project" value="TreeGrafter"/>
</dbReference>
<evidence type="ECO:0000256" key="3">
    <source>
        <dbReference type="SAM" id="Coils"/>
    </source>
</evidence>
<dbReference type="SMART" id="SM01140">
    <property type="entry name" value="Drf_GBD"/>
    <property type="match status" value="1"/>
</dbReference>
<evidence type="ECO:0000256" key="1">
    <source>
        <dbReference type="ARBA" id="ARBA00023054"/>
    </source>
</evidence>
<dbReference type="Pfam" id="PF06371">
    <property type="entry name" value="Drf_GBD"/>
    <property type="match status" value="1"/>
</dbReference>
<dbReference type="GO" id="GO:0015629">
    <property type="term" value="C:actin cytoskeleton"/>
    <property type="evidence" value="ECO:0007669"/>
    <property type="project" value="UniProtKB-ARBA"/>
</dbReference>
<dbReference type="Pfam" id="PF02181">
    <property type="entry name" value="FH2"/>
    <property type="match status" value="1"/>
</dbReference>
<dbReference type="InterPro" id="IPR015425">
    <property type="entry name" value="FH2_Formin"/>
</dbReference>
<dbReference type="Gene3D" id="1.20.58.2220">
    <property type="entry name" value="Formin, FH2 domain"/>
    <property type="match status" value="1"/>
</dbReference>
<dbReference type="GO" id="GO:0005938">
    <property type="term" value="C:cell cortex"/>
    <property type="evidence" value="ECO:0007669"/>
    <property type="project" value="UniProtKB-ARBA"/>
</dbReference>
<feature type="compositionally biased region" description="Polar residues" evidence="4">
    <location>
        <begin position="1808"/>
        <end position="1824"/>
    </location>
</feature>
<dbReference type="EMBL" id="JAVHNS010000005">
    <property type="protein sequence ID" value="KAK6354162.1"/>
    <property type="molecule type" value="Genomic_DNA"/>
</dbReference>
<dbReference type="InterPro" id="IPR010473">
    <property type="entry name" value="GTPase-bd"/>
</dbReference>
<feature type="region of interest" description="Disordered" evidence="4">
    <location>
        <begin position="74"/>
        <end position="117"/>
    </location>
</feature>
<dbReference type="GO" id="GO:0051017">
    <property type="term" value="P:actin filament bundle assembly"/>
    <property type="evidence" value="ECO:0007669"/>
    <property type="project" value="TreeGrafter"/>
</dbReference>
<feature type="compositionally biased region" description="Polar residues" evidence="4">
    <location>
        <begin position="1071"/>
        <end position="1085"/>
    </location>
</feature>
<feature type="region of interest" description="Disordered" evidence="4">
    <location>
        <begin position="938"/>
        <end position="974"/>
    </location>
</feature>
<dbReference type="Gene3D" id="1.25.10.10">
    <property type="entry name" value="Leucine-rich Repeat Variant"/>
    <property type="match status" value="1"/>
</dbReference>
<comment type="caution">
    <text evidence="8">The sequence shown here is derived from an EMBL/GenBank/DDBJ whole genome shotgun (WGS) entry which is preliminary data.</text>
</comment>
<evidence type="ECO:0000256" key="4">
    <source>
        <dbReference type="SAM" id="MobiDB-lite"/>
    </source>
</evidence>
<evidence type="ECO:0000259" key="7">
    <source>
        <dbReference type="PROSITE" id="PS51444"/>
    </source>
</evidence>
<organism evidence="8 9">
    <name type="scientific">Orbilia blumenaviensis</name>
    <dbReference type="NCBI Taxonomy" id="1796055"/>
    <lineage>
        <taxon>Eukaryota</taxon>
        <taxon>Fungi</taxon>
        <taxon>Dikarya</taxon>
        <taxon>Ascomycota</taxon>
        <taxon>Pezizomycotina</taxon>
        <taxon>Orbiliomycetes</taxon>
        <taxon>Orbiliales</taxon>
        <taxon>Orbiliaceae</taxon>
        <taxon>Orbilia</taxon>
    </lineage>
</organism>
<dbReference type="SUPFAM" id="SSF101447">
    <property type="entry name" value="Formin homology 2 domain (FH2 domain)"/>
    <property type="match status" value="1"/>
</dbReference>
<feature type="compositionally biased region" description="Low complexity" evidence="4">
    <location>
        <begin position="1959"/>
        <end position="1992"/>
    </location>
</feature>
<dbReference type="InterPro" id="IPR014767">
    <property type="entry name" value="DAD_dom"/>
</dbReference>
<dbReference type="SUPFAM" id="SSF48371">
    <property type="entry name" value="ARM repeat"/>
    <property type="match status" value="1"/>
</dbReference>
<sequence>MEEAGFTRGGPVPGVVAIRGSSRGALLSGPLPHRHLSAAILSSSLPPPPSSPIYNLDLPSIYSYINPPRRITFASESKKTPPSVAMSASSRLFGRSKGSKQHSQQPPAPSISIGAPTNFVKQTLPTEIGLAMQATSPPPVPIKHGVHLRESTIQRATSPPPNTPLVSSNITTIPAYDPSLGMGGMPSHEAMHMEPRKSISEGVDRRSVPSSRSGYEGHGHERDSSYSRMSSLPSGPRPQPSPGMPPPSANAYQQQFHQGHRASGSPNASISSVNSSGVSVTDPRHSTDLSSIHSSGGSYRNSIFASMEDMPKPGSYNFSNIMGGSSTASMPPPGPSSASNFSFQANPHANKAHSYHHKTAKDHDVVNSKSFYLEKPKDERVIEQMFFDLMNRRDFKNLPEQAKRQMQAYPASKKWTLIYQDRLTEWEADRRRDAARDKANSMALSAAGVVGVAAGVGGLRWHDAVDEGSPQWYVRKLYSDCQGGPPITPQQLQSLAVSLRTQPLLWVKDFLEAQGQVALTEVLSRINHDKKADLDKEYDLVKCLKSLMNNKYGADDALRHQSCILAVTASLISPRLPTRKLVSEVLTFLCHWDKPNGHTRVLQAMDQIKASKPAEMGRFDEWMRIVEVTIDGRGKMGSMVGASEEVRSGGVGMENLLMEYALSTLFLINVLASGAEDIASRIHTRSQFKACGFGRVMKKMRGFSYELIDKQIEKYEEDAAIDMEDYLDRDGTRPADGGMGPDDDESIAPPTVKDMNDPVQIAEAIQKRIGDGEAHDFFVSAMQNMLLAKDNDPGDTQRIFQLINSMLSYVVMDRRSPDMDLKSSLNFSVQGLLDRLHTDQEARLAQEAAADAKQLAESAIAERDDMAQKLEAGSDGLIAKLQKKIKEQEKIILITQRQNDSLKAEFEDLQRAHMQQLQRNELETRELYLMLRDADDRESSRTAKRNISEGIAGLQGGEGFGNGQRKVSARVTEDIESGKKQGILDRDALMHRLEQQLERKKTEFKLEGKAWKEVEPSDDLRRVRERMDQLQREAGELAFSEFKKEGMGFGSVSRPLKRSSVVVRGGRKSRPLTSPTDGDVGNTSDAEAGSPVVYEMPKIIQVGKRPIAKGGEGESAGGEAAVDGTNKDGNTADKPTGGFGGPPPPPPPPPPGGGLGFPAGPPPPPPPPPPPGMLGFTNGTPAPTLPGFGGPPPPPPPALPGFGGGPPPPPPPMPGFGGPPPPPAPGLPGFGGPPPPPPPGLPGFGGGPPPPPPPGLPGFGGGPPPPPPPGLPGFGGGPPPPPPPGGLPGFGGGPPPPPPPPGWAGAGPTPPPPPPFPGLPPPPGAKAPPGSKIPAPQLVVTAARPRKKLKPIHSEKLDGIDYTFWAEAKAEREGLYVELGEKGIWDVLEKNFYLKEAKILGGGAGAKKKEKKSFIGSDVTKKIQIALSKYNSNSVEELVKRIMQCDKQIISDDAVMEFFQTEDLCTIPPLVNKQMVPYSVDWKRPDVDPQNRDSDPNELAREDQIYLETFYNCNHYWIYRMKALNLTRNLENDYNDLVGKLDQVLEAADAVKSCGSFKSILELILELMNYMNPSTKFTNGFKLGSLARLSMTKDATNQTTFLDLVENTVRKHFPQFDTILEDLAPCHKVTRVNIDQIQTDCNGFIKEIELVQRQIDSGKLSEPKKFHPDDRVLRVVHPVMPDARDKAVYLKAQLDNMGETYDKLLRMFGEDPKDEQSKTTFFPKIVNFLKEYEQARKNNMDIEKKKADYEKRFKQKSAKVTKDKLAAATGPPPSPTANGAMDSLLERLRAAAPEVKNKKEARRRARLRSTNGIRRMASNNSLLSVTDGDEASEGAVTPTVEKSDPMASLKSINETKNSAAPESVENGTPAPPAPPASPPIDGDAGSKAAAMLRALRPDAAGSDIDADGEPVAARVRRASTAETDRRARRERRARATKSSAGDTDAGSNNNTSPMGTLDARAMLAGMKAAAADEPANEEAVTTDRVPTPTTVISPPPEDA</sequence>
<keyword evidence="1 3" id="KW-0175">Coiled coil</keyword>
<dbReference type="InterPro" id="IPR011989">
    <property type="entry name" value="ARM-like"/>
</dbReference>
<dbReference type="FunFam" id="1.20.58.2220:FF:000006">
    <property type="entry name" value="Cytokinesis protein sepA"/>
    <property type="match status" value="1"/>
</dbReference>
<reference evidence="8 9" key="1">
    <citation type="submission" date="2019-10" db="EMBL/GenBank/DDBJ databases">
        <authorList>
            <person name="Palmer J.M."/>
        </authorList>
    </citation>
    <scope>NUCLEOTIDE SEQUENCE [LARGE SCALE GENOMIC DNA]</scope>
    <source>
        <strain evidence="8 9">TWF730</strain>
    </source>
</reference>
<dbReference type="Pfam" id="PF06367">
    <property type="entry name" value="Drf_FH3"/>
    <property type="match status" value="1"/>
</dbReference>
<evidence type="ECO:0000313" key="9">
    <source>
        <dbReference type="Proteomes" id="UP001373714"/>
    </source>
</evidence>
<feature type="compositionally biased region" description="Pro residues" evidence="4">
    <location>
        <begin position="1159"/>
        <end position="1172"/>
    </location>
</feature>
<dbReference type="GO" id="GO:0032153">
    <property type="term" value="C:cell division site"/>
    <property type="evidence" value="ECO:0007669"/>
    <property type="project" value="UniProtKB-ARBA"/>
</dbReference>
<feature type="domain" description="GBD/FH3" evidence="6">
    <location>
        <begin position="374"/>
        <end position="818"/>
    </location>
</feature>
<gene>
    <name evidence="8" type="ORF">TWF730_008575</name>
</gene>
<dbReference type="SMART" id="SM00498">
    <property type="entry name" value="FH2"/>
    <property type="match status" value="1"/>
</dbReference>
<dbReference type="GO" id="GO:0051016">
    <property type="term" value="P:barbed-end actin filament capping"/>
    <property type="evidence" value="ECO:0007669"/>
    <property type="project" value="TreeGrafter"/>
</dbReference>
<dbReference type="PROSITE" id="PS51232">
    <property type="entry name" value="GBD_FH3"/>
    <property type="match status" value="1"/>
</dbReference>
<evidence type="ECO:0000259" key="6">
    <source>
        <dbReference type="PROSITE" id="PS51232"/>
    </source>
</evidence>
<feature type="compositionally biased region" description="Basic and acidic residues" evidence="4">
    <location>
        <begin position="215"/>
        <end position="225"/>
    </location>
</feature>
<feature type="compositionally biased region" description="Polar residues" evidence="4">
    <location>
        <begin position="288"/>
        <end position="298"/>
    </location>
</feature>
<dbReference type="PANTHER" id="PTHR47102">
    <property type="entry name" value="PROTEIN BNI1"/>
    <property type="match status" value="1"/>
</dbReference>
<feature type="compositionally biased region" description="Pro residues" evidence="4">
    <location>
        <begin position="1189"/>
        <end position="1286"/>
    </location>
</feature>
<dbReference type="PANTHER" id="PTHR47102:SF2">
    <property type="entry name" value="PROTEIN BNI1"/>
    <property type="match status" value="1"/>
</dbReference>
<dbReference type="InterPro" id="IPR014768">
    <property type="entry name" value="GBD/FH3_dom"/>
</dbReference>
<feature type="region of interest" description="Disordered" evidence="4">
    <location>
        <begin position="153"/>
        <end position="172"/>
    </location>
</feature>
<dbReference type="PROSITE" id="PS51444">
    <property type="entry name" value="FH2"/>
    <property type="match status" value="1"/>
</dbReference>
<feature type="compositionally biased region" description="Pro residues" evidence="4">
    <location>
        <begin position="1869"/>
        <end position="1878"/>
    </location>
</feature>
<feature type="domain" description="DAD" evidence="5">
    <location>
        <begin position="1774"/>
        <end position="1806"/>
    </location>
</feature>
<evidence type="ECO:0000259" key="5">
    <source>
        <dbReference type="PROSITE" id="PS51231"/>
    </source>
</evidence>